<dbReference type="Pfam" id="PF04191">
    <property type="entry name" value="PEMT"/>
    <property type="match status" value="1"/>
</dbReference>
<keyword evidence="7" id="KW-1185">Reference proteome</keyword>
<evidence type="ECO:0000256" key="5">
    <source>
        <dbReference type="SAM" id="Phobius"/>
    </source>
</evidence>
<dbReference type="GO" id="GO:0032259">
    <property type="term" value="P:methylation"/>
    <property type="evidence" value="ECO:0007669"/>
    <property type="project" value="UniProtKB-KW"/>
</dbReference>
<evidence type="ECO:0000256" key="1">
    <source>
        <dbReference type="ARBA" id="ARBA00004127"/>
    </source>
</evidence>
<evidence type="ECO:0000313" key="7">
    <source>
        <dbReference type="Proteomes" id="UP000433101"/>
    </source>
</evidence>
<dbReference type="GO" id="GO:0012505">
    <property type="term" value="C:endomembrane system"/>
    <property type="evidence" value="ECO:0007669"/>
    <property type="project" value="UniProtKB-SubCell"/>
</dbReference>
<keyword evidence="6" id="KW-0808">Transferase</keyword>
<comment type="subcellular location">
    <subcellularLocation>
        <location evidence="1">Endomembrane system</location>
        <topology evidence="1">Multi-pass membrane protein</topology>
    </subcellularLocation>
</comment>
<dbReference type="PANTHER" id="PTHR12714">
    <property type="entry name" value="PROTEIN-S ISOPRENYLCYSTEINE O-METHYLTRANSFERASE"/>
    <property type="match status" value="1"/>
</dbReference>
<name>A0A7X3LV23_9HYPH</name>
<dbReference type="InterPro" id="IPR007318">
    <property type="entry name" value="Phopholipid_MeTrfase"/>
</dbReference>
<dbReference type="Proteomes" id="UP000433101">
    <property type="component" value="Unassembled WGS sequence"/>
</dbReference>
<keyword evidence="3 5" id="KW-1133">Transmembrane helix</keyword>
<feature type="transmembrane region" description="Helical" evidence="5">
    <location>
        <begin position="84"/>
        <end position="100"/>
    </location>
</feature>
<keyword evidence="2 5" id="KW-0812">Transmembrane</keyword>
<evidence type="ECO:0000256" key="2">
    <source>
        <dbReference type="ARBA" id="ARBA00022692"/>
    </source>
</evidence>
<dbReference type="RefSeq" id="WP_160775862.1">
    <property type="nucleotide sequence ID" value="NZ_WUMV01000004.1"/>
</dbReference>
<dbReference type="GO" id="GO:0008168">
    <property type="term" value="F:methyltransferase activity"/>
    <property type="evidence" value="ECO:0007669"/>
    <property type="project" value="UniProtKB-KW"/>
</dbReference>
<keyword evidence="6" id="KW-0489">Methyltransferase</keyword>
<keyword evidence="4 5" id="KW-0472">Membrane</keyword>
<organism evidence="6 7">
    <name type="scientific">Stappia sediminis</name>
    <dbReference type="NCBI Taxonomy" id="2692190"/>
    <lineage>
        <taxon>Bacteria</taxon>
        <taxon>Pseudomonadati</taxon>
        <taxon>Pseudomonadota</taxon>
        <taxon>Alphaproteobacteria</taxon>
        <taxon>Hyphomicrobiales</taxon>
        <taxon>Stappiaceae</taxon>
        <taxon>Stappia</taxon>
    </lineage>
</organism>
<feature type="transmembrane region" description="Helical" evidence="5">
    <location>
        <begin position="33"/>
        <end position="51"/>
    </location>
</feature>
<reference evidence="6 7" key="1">
    <citation type="submission" date="2019-12" db="EMBL/GenBank/DDBJ databases">
        <authorList>
            <person name="Li M."/>
        </authorList>
    </citation>
    <scope>NUCLEOTIDE SEQUENCE [LARGE SCALE GENOMIC DNA]</scope>
    <source>
        <strain evidence="6 7">GBMRC 2046</strain>
    </source>
</reference>
<sequence>MKWLIPPVLVAILLAMMVAVARFLPFGPLVPPPAHWAGLLVLFVGIGLLAAGSRRFFRVGTEINTFREPKILVTEGVFAYSRNPMYLGFLVLLIGAAILINSPLNLVLVVAFFLVANSWYIPFEEANARRVFGRAYVEYCSRVRRWL</sequence>
<dbReference type="PANTHER" id="PTHR12714:SF11">
    <property type="entry name" value="PROTEIN C-TERMINAL S-ISOPRENYLCYSTEINE CARBOXYL O-METHYLTRANSFERASE"/>
    <property type="match status" value="1"/>
</dbReference>
<evidence type="ECO:0000256" key="4">
    <source>
        <dbReference type="ARBA" id="ARBA00023136"/>
    </source>
</evidence>
<comment type="caution">
    <text evidence="6">The sequence shown here is derived from an EMBL/GenBank/DDBJ whole genome shotgun (WGS) entry which is preliminary data.</text>
</comment>
<proteinExistence type="predicted"/>
<gene>
    <name evidence="6" type="ORF">GR183_11880</name>
</gene>
<evidence type="ECO:0000313" key="6">
    <source>
        <dbReference type="EMBL" id="MXN65603.1"/>
    </source>
</evidence>
<dbReference type="Gene3D" id="1.20.120.1630">
    <property type="match status" value="1"/>
</dbReference>
<dbReference type="EMBL" id="WUMV01000004">
    <property type="protein sequence ID" value="MXN65603.1"/>
    <property type="molecule type" value="Genomic_DNA"/>
</dbReference>
<evidence type="ECO:0000256" key="3">
    <source>
        <dbReference type="ARBA" id="ARBA00022989"/>
    </source>
</evidence>
<protein>
    <submittedName>
        <fullName evidence="6">Isoprenylcysteine carboxylmethyltransferase family protein</fullName>
    </submittedName>
</protein>
<feature type="transmembrane region" description="Helical" evidence="5">
    <location>
        <begin position="106"/>
        <end position="123"/>
    </location>
</feature>
<dbReference type="AlphaFoldDB" id="A0A7X3LV23"/>
<accession>A0A7X3LV23</accession>